<organism evidence="2 3">
    <name type="scientific">Mycobacterium heckeshornense</name>
    <dbReference type="NCBI Taxonomy" id="110505"/>
    <lineage>
        <taxon>Bacteria</taxon>
        <taxon>Bacillati</taxon>
        <taxon>Actinomycetota</taxon>
        <taxon>Actinomycetes</taxon>
        <taxon>Mycobacteriales</taxon>
        <taxon>Mycobacteriaceae</taxon>
        <taxon>Mycobacterium</taxon>
    </lineage>
</organism>
<protein>
    <submittedName>
        <fullName evidence="2">Uncharacterized protein</fullName>
    </submittedName>
</protein>
<keyword evidence="3" id="KW-1185">Reference proteome</keyword>
<feature type="region of interest" description="Disordered" evidence="1">
    <location>
        <begin position="1"/>
        <end position="25"/>
    </location>
</feature>
<dbReference type="EMBL" id="AP024237">
    <property type="protein sequence ID" value="BCO36065.1"/>
    <property type="molecule type" value="Genomic_DNA"/>
</dbReference>
<feature type="compositionally biased region" description="Basic and acidic residues" evidence="1">
    <location>
        <begin position="1"/>
        <end position="10"/>
    </location>
</feature>
<proteinExistence type="predicted"/>
<accession>A0A7R7TWE8</accession>
<dbReference type="Proteomes" id="UP000595446">
    <property type="component" value="Chromosome"/>
</dbReference>
<reference evidence="2 3" key="1">
    <citation type="submission" date="2020-12" db="EMBL/GenBank/DDBJ databases">
        <title>Complete genome sequence of Mycobacterium heckeshornense JCM 15655T, closely related to a pathogenic non-tuberculous mycobacterial species Mycobacterium xenopi.</title>
        <authorList>
            <person name="Yoshida M."/>
            <person name="Fukano H."/>
            <person name="Asakura T."/>
            <person name="Suzuki M."/>
            <person name="Hoshino Y."/>
        </authorList>
    </citation>
    <scope>NUCLEOTIDE SEQUENCE [LARGE SCALE GENOMIC DNA]</scope>
    <source>
        <strain evidence="2 3">JCM 15655</strain>
    </source>
</reference>
<name>A0A7R7TWE8_9MYCO</name>
<dbReference type="AlphaFoldDB" id="A0A7R7TWE8"/>
<evidence type="ECO:0000313" key="3">
    <source>
        <dbReference type="Proteomes" id="UP000595446"/>
    </source>
</evidence>
<evidence type="ECO:0000313" key="2">
    <source>
        <dbReference type="EMBL" id="BCO36065.1"/>
    </source>
</evidence>
<gene>
    <name evidence="2" type="ORF">MHEC_24980</name>
</gene>
<sequence>MPTGRGESRLRAAQNRQVACDRTTEPSGEFPWPAVGVGLHLLSPVFAGTVASASLAVMMCLAGPMPGHAATTSHACPRFSEYPRGL</sequence>
<evidence type="ECO:0000256" key="1">
    <source>
        <dbReference type="SAM" id="MobiDB-lite"/>
    </source>
</evidence>